<feature type="transmembrane region" description="Helical" evidence="10">
    <location>
        <begin position="20"/>
        <end position="45"/>
    </location>
</feature>
<feature type="compositionally biased region" description="Acidic residues" evidence="9">
    <location>
        <begin position="277"/>
        <end position="290"/>
    </location>
</feature>
<dbReference type="NCBIfam" id="TIGR00803">
    <property type="entry name" value="nst"/>
    <property type="match status" value="2"/>
</dbReference>
<feature type="transmembrane region" description="Helical" evidence="10">
    <location>
        <begin position="139"/>
        <end position="156"/>
    </location>
</feature>
<evidence type="ECO:0000256" key="5">
    <source>
        <dbReference type="ARBA" id="ARBA00022692"/>
    </source>
</evidence>
<evidence type="ECO:0000256" key="4">
    <source>
        <dbReference type="ARBA" id="ARBA00022597"/>
    </source>
</evidence>
<dbReference type="PIRSF" id="PIRSF005799">
    <property type="entry name" value="UDP-gal_transpt"/>
    <property type="match status" value="1"/>
</dbReference>
<name>A0A8H7UNY4_9FUNG</name>
<evidence type="ECO:0000256" key="6">
    <source>
        <dbReference type="ARBA" id="ARBA00022989"/>
    </source>
</evidence>
<reference evidence="11" key="1">
    <citation type="submission" date="2020-12" db="EMBL/GenBank/DDBJ databases">
        <title>Metabolic potential, ecology and presence of endohyphal bacteria is reflected in genomic diversity of Mucoromycotina.</title>
        <authorList>
            <person name="Muszewska A."/>
            <person name="Okrasinska A."/>
            <person name="Steczkiewicz K."/>
            <person name="Drgas O."/>
            <person name="Orlowska M."/>
            <person name="Perlinska-Lenart U."/>
            <person name="Aleksandrzak-Piekarczyk T."/>
            <person name="Szatraj K."/>
            <person name="Zielenkiewicz U."/>
            <person name="Pilsyk S."/>
            <person name="Malc E."/>
            <person name="Mieczkowski P."/>
            <person name="Kruszewska J.S."/>
            <person name="Biernat P."/>
            <person name="Pawlowska J."/>
        </authorList>
    </citation>
    <scope>NUCLEOTIDE SEQUENCE</scope>
    <source>
        <strain evidence="11">WA0000051536</strain>
    </source>
</reference>
<dbReference type="InterPro" id="IPR037185">
    <property type="entry name" value="EmrE-like"/>
</dbReference>
<comment type="subcellular location">
    <subcellularLocation>
        <location evidence="1">Golgi apparatus membrane</location>
        <topology evidence="1">Multi-pass membrane protein</topology>
    </subcellularLocation>
</comment>
<proteinExistence type="inferred from homology"/>
<evidence type="ECO:0000256" key="3">
    <source>
        <dbReference type="ARBA" id="ARBA00022448"/>
    </source>
</evidence>
<feature type="transmembrane region" description="Helical" evidence="10">
    <location>
        <begin position="388"/>
        <end position="406"/>
    </location>
</feature>
<feature type="compositionally biased region" description="Basic and acidic residues" evidence="9">
    <location>
        <begin position="259"/>
        <end position="276"/>
    </location>
</feature>
<keyword evidence="8 10" id="KW-0472">Membrane</keyword>
<keyword evidence="7" id="KW-0333">Golgi apparatus</keyword>
<keyword evidence="5 10" id="KW-0812">Transmembrane</keyword>
<dbReference type="GO" id="GO:0015165">
    <property type="term" value="F:pyrimidine nucleotide-sugar transmembrane transporter activity"/>
    <property type="evidence" value="ECO:0007669"/>
    <property type="project" value="InterPro"/>
</dbReference>
<feature type="transmembrane region" description="Helical" evidence="10">
    <location>
        <begin position="221"/>
        <end position="239"/>
    </location>
</feature>
<dbReference type="AlphaFoldDB" id="A0A8H7UNY4"/>
<evidence type="ECO:0000256" key="7">
    <source>
        <dbReference type="ARBA" id="ARBA00023034"/>
    </source>
</evidence>
<keyword evidence="12" id="KW-1185">Reference proteome</keyword>
<dbReference type="PANTHER" id="PTHR10231">
    <property type="entry name" value="NUCLEOTIDE-SUGAR TRANSMEMBRANE TRANSPORTER"/>
    <property type="match status" value="1"/>
</dbReference>
<accession>A0A8H7UNY4</accession>
<sequence>CQSSYLHSLTHYSTASETTLIWGIPLKYLSLIILVVQNSALILVMRYTRASVPEDQLYLASTAVVMSEVMKALACIALLFFAPPPGKRTFKRLTRNLNRELIVQWRETLKLSIPAGLYLIQNNLQYLAVSNLDAATFQVTYQLKIITTAFFSVIILRRSLNKLKWIAITLLTIGIALVVLPRNATLSTFGSFLSQTTLSDDRSDDMDDAVDSVGNQSNLKGYVAVLLACFLSGLAGVYFEKILKSPVVKPQPKYTRFESVGDKELGEDSNSRKSSVELDEEDPVSGMEDDGVPQSAQVWVRNIQMSLFSLLFGLVFVVGIQDGRKVATDGFFAHYNILTWVVISIQAIGGLIVALVVKYADNILKGFATSISIILSMLVSVWLFNFVISGPFVLGAALVIFATRLYG</sequence>
<evidence type="ECO:0000256" key="2">
    <source>
        <dbReference type="ARBA" id="ARBA00009976"/>
    </source>
</evidence>
<evidence type="ECO:0000313" key="12">
    <source>
        <dbReference type="Proteomes" id="UP000612746"/>
    </source>
</evidence>
<feature type="non-terminal residue" evidence="11">
    <location>
        <position position="1"/>
    </location>
</feature>
<evidence type="ECO:0000313" key="11">
    <source>
        <dbReference type="EMBL" id="KAG2188707.1"/>
    </source>
</evidence>
<evidence type="ECO:0008006" key="13">
    <source>
        <dbReference type="Google" id="ProtNLM"/>
    </source>
</evidence>
<evidence type="ECO:0000256" key="9">
    <source>
        <dbReference type="SAM" id="MobiDB-lite"/>
    </source>
</evidence>
<gene>
    <name evidence="11" type="ORF">INT44_003846</name>
</gene>
<comment type="caution">
    <text evidence="11">The sequence shown here is derived from an EMBL/GenBank/DDBJ whole genome shotgun (WGS) entry which is preliminary data.</text>
</comment>
<evidence type="ECO:0000256" key="10">
    <source>
        <dbReference type="SAM" id="Phobius"/>
    </source>
</evidence>
<dbReference type="InterPro" id="IPR007271">
    <property type="entry name" value="Nuc_sug_transpt"/>
</dbReference>
<dbReference type="GO" id="GO:0000139">
    <property type="term" value="C:Golgi membrane"/>
    <property type="evidence" value="ECO:0007669"/>
    <property type="project" value="UniProtKB-SubCell"/>
</dbReference>
<keyword evidence="4" id="KW-0762">Sugar transport</keyword>
<keyword evidence="3" id="KW-0813">Transport</keyword>
<evidence type="ECO:0000256" key="8">
    <source>
        <dbReference type="ARBA" id="ARBA00023136"/>
    </source>
</evidence>
<feature type="transmembrane region" description="Helical" evidence="10">
    <location>
        <begin position="163"/>
        <end position="180"/>
    </location>
</feature>
<dbReference type="Pfam" id="PF04142">
    <property type="entry name" value="Nuc_sug_transp"/>
    <property type="match status" value="2"/>
</dbReference>
<feature type="transmembrane region" description="Helical" evidence="10">
    <location>
        <begin position="332"/>
        <end position="356"/>
    </location>
</feature>
<comment type="similarity">
    <text evidence="2">Belongs to the nucleotide-sugar transporter family. SLC35A subfamily.</text>
</comment>
<dbReference type="OrthoDB" id="408493at2759"/>
<feature type="non-terminal residue" evidence="11">
    <location>
        <position position="407"/>
    </location>
</feature>
<keyword evidence="6 10" id="KW-1133">Transmembrane helix</keyword>
<dbReference type="Proteomes" id="UP000612746">
    <property type="component" value="Unassembled WGS sequence"/>
</dbReference>
<protein>
    <recommendedName>
        <fullName evidence="13">Nucleotide-sugar transporter</fullName>
    </recommendedName>
</protein>
<evidence type="ECO:0000256" key="1">
    <source>
        <dbReference type="ARBA" id="ARBA00004653"/>
    </source>
</evidence>
<feature type="transmembrane region" description="Helical" evidence="10">
    <location>
        <begin position="303"/>
        <end position="320"/>
    </location>
</feature>
<organism evidence="11 12">
    <name type="scientific">Umbelopsis vinacea</name>
    <dbReference type="NCBI Taxonomy" id="44442"/>
    <lineage>
        <taxon>Eukaryota</taxon>
        <taxon>Fungi</taxon>
        <taxon>Fungi incertae sedis</taxon>
        <taxon>Mucoromycota</taxon>
        <taxon>Mucoromycotina</taxon>
        <taxon>Umbelopsidomycetes</taxon>
        <taxon>Umbelopsidales</taxon>
        <taxon>Umbelopsidaceae</taxon>
        <taxon>Umbelopsis</taxon>
    </lineage>
</organism>
<dbReference type="EMBL" id="JAEPRA010000001">
    <property type="protein sequence ID" value="KAG2188707.1"/>
    <property type="molecule type" value="Genomic_DNA"/>
</dbReference>
<feature type="transmembrane region" description="Helical" evidence="10">
    <location>
        <begin position="57"/>
        <end position="82"/>
    </location>
</feature>
<feature type="region of interest" description="Disordered" evidence="9">
    <location>
        <begin position="259"/>
        <end position="290"/>
    </location>
</feature>
<dbReference type="FunFam" id="1.10.3730.20:FF:000037">
    <property type="entry name" value="Nucleotide Sugar TransPorter family"/>
    <property type="match status" value="1"/>
</dbReference>
<dbReference type="SUPFAM" id="SSF103481">
    <property type="entry name" value="Multidrug resistance efflux transporter EmrE"/>
    <property type="match status" value="1"/>
</dbReference>